<dbReference type="EMBL" id="CP137524">
    <property type="protein sequence ID" value="WOT35759.1"/>
    <property type="molecule type" value="Genomic_DNA"/>
</dbReference>
<dbReference type="PANTHER" id="PTHR43364:SF6">
    <property type="entry name" value="OXIDOREDUCTASE-RELATED"/>
    <property type="match status" value="1"/>
</dbReference>
<dbReference type="SUPFAM" id="SSF51430">
    <property type="entry name" value="NAD(P)-linked oxidoreductase"/>
    <property type="match status" value="1"/>
</dbReference>
<dbReference type="InterPro" id="IPR023210">
    <property type="entry name" value="NADP_OxRdtase_dom"/>
</dbReference>
<dbReference type="PANTHER" id="PTHR43364">
    <property type="entry name" value="NADH-SPECIFIC METHYLGLYOXAL REDUCTASE-RELATED"/>
    <property type="match status" value="1"/>
</dbReference>
<dbReference type="RefSeq" id="WP_193501750.1">
    <property type="nucleotide sequence ID" value="NZ_BMSO01000001.1"/>
</dbReference>
<dbReference type="Proteomes" id="UP001305002">
    <property type="component" value="Chromosome"/>
</dbReference>
<dbReference type="Pfam" id="PF00248">
    <property type="entry name" value="Aldo_ket_red"/>
    <property type="match status" value="1"/>
</dbReference>
<proteinExistence type="predicted"/>
<organism evidence="2 3">
    <name type="scientific">Streptomyces coeruleorubidus</name>
    <dbReference type="NCBI Taxonomy" id="116188"/>
    <lineage>
        <taxon>Bacteria</taxon>
        <taxon>Bacillati</taxon>
        <taxon>Actinomycetota</taxon>
        <taxon>Actinomycetes</taxon>
        <taxon>Kitasatosporales</taxon>
        <taxon>Streptomycetaceae</taxon>
        <taxon>Streptomyces</taxon>
    </lineage>
</organism>
<dbReference type="InterPro" id="IPR020471">
    <property type="entry name" value="AKR"/>
</dbReference>
<reference evidence="2 3" key="1">
    <citation type="journal article" date="2021" name="J. Microbiol. Biotechnol.">
        <title>An Efficient Markerless Deletion System Suitable for the Industrial Strains of Streptomyces.</title>
        <authorList>
            <person name="Dong J."/>
            <person name="Wei J."/>
            <person name="Li H."/>
            <person name="Zhao S."/>
            <person name="Guan W."/>
        </authorList>
    </citation>
    <scope>NUCLEOTIDE SEQUENCE [LARGE SCALE GENOMIC DNA]</scope>
    <source>
        <strain evidence="2 3">CICC 11043</strain>
    </source>
</reference>
<evidence type="ECO:0000313" key="2">
    <source>
        <dbReference type="EMBL" id="WOT35759.1"/>
    </source>
</evidence>
<dbReference type="Gene3D" id="3.20.20.100">
    <property type="entry name" value="NADP-dependent oxidoreductase domain"/>
    <property type="match status" value="1"/>
</dbReference>
<gene>
    <name evidence="2" type="ORF">R5U08_17185</name>
</gene>
<evidence type="ECO:0000313" key="3">
    <source>
        <dbReference type="Proteomes" id="UP001305002"/>
    </source>
</evidence>
<dbReference type="InterPro" id="IPR036812">
    <property type="entry name" value="NAD(P)_OxRdtase_dom_sf"/>
</dbReference>
<name>A0ABZ0KDF8_STRC4</name>
<dbReference type="CDD" id="cd19081">
    <property type="entry name" value="AKR_AKR9C1"/>
    <property type="match status" value="1"/>
</dbReference>
<reference evidence="2 3" key="2">
    <citation type="journal article" date="2024" name="Microb. Biotechnol.">
        <title>The involvement of multiple ABC transporters in daunorubicin efflux in Streptomyces coeruleorubidus.</title>
        <authorList>
            <person name="Dong J."/>
            <person name="Ning J."/>
            <person name="Tian Y."/>
            <person name="Li H."/>
            <person name="Chen H."/>
            <person name="Guan W."/>
        </authorList>
    </citation>
    <scope>NUCLEOTIDE SEQUENCE [LARGE SCALE GENOMIC DNA]</scope>
    <source>
        <strain evidence="2 3">CICC 11043</strain>
    </source>
</reference>
<evidence type="ECO:0000259" key="1">
    <source>
        <dbReference type="Pfam" id="PF00248"/>
    </source>
</evidence>
<dbReference type="InterPro" id="IPR050523">
    <property type="entry name" value="AKR_Detox_Biosynth"/>
</dbReference>
<feature type="domain" description="NADP-dependent oxidoreductase" evidence="1">
    <location>
        <begin position="16"/>
        <end position="312"/>
    </location>
</feature>
<sequence>MTSLRKLGSSDLEVFPLALGGNVFGWTADEAQSFAVLDAYTAAGGNFVDSADVYSAWADGNQGGESETVLGKWLTSRGNRADVVVATKVSQHPEFQGLSAANIKAAADASLRRLGTDYIDLYYTHYDKPEVPVEEIVGALDELVTAGKVRHIAASNISAERLRASLEFSDREGLARYVALQPHYNLVSRDTYEGELQDLAARTGLAAVPYYALASGFLTGKYRPGTSVDSARAGGAAQHLETERGRRVLDALDEIAAAHDVPVATVALAWLAAQPTVVAPIASARTVEQLPALIGVGELTLTEAELGRLTEASA</sequence>
<accession>A0ABZ0KDF8</accession>
<keyword evidence="3" id="KW-1185">Reference proteome</keyword>
<dbReference type="PRINTS" id="PR00069">
    <property type="entry name" value="ALDKETRDTASE"/>
</dbReference>
<protein>
    <submittedName>
        <fullName evidence="2">Aldo/keto reductase</fullName>
    </submittedName>
</protein>